<organism evidence="7 8">
    <name type="scientific">Sphingomonas lacunae</name>
    <dbReference type="NCBI Taxonomy" id="2698828"/>
    <lineage>
        <taxon>Bacteria</taxon>
        <taxon>Pseudomonadati</taxon>
        <taxon>Pseudomonadota</taxon>
        <taxon>Alphaproteobacteria</taxon>
        <taxon>Sphingomonadales</taxon>
        <taxon>Sphingomonadaceae</taxon>
        <taxon>Sphingomonas</taxon>
    </lineage>
</organism>
<comment type="catalytic activity">
    <reaction evidence="1">
        <text>a beta-lactam + H2O = a substituted beta-amino acid</text>
        <dbReference type="Rhea" id="RHEA:20401"/>
        <dbReference type="ChEBI" id="CHEBI:15377"/>
        <dbReference type="ChEBI" id="CHEBI:35627"/>
        <dbReference type="ChEBI" id="CHEBI:140347"/>
        <dbReference type="EC" id="3.5.2.6"/>
    </reaction>
</comment>
<keyword evidence="5" id="KW-0732">Signal</keyword>
<dbReference type="PANTHER" id="PTHR35333">
    <property type="entry name" value="BETA-LACTAMASE"/>
    <property type="match status" value="1"/>
</dbReference>
<dbReference type="KEGG" id="slan:GV829_06735"/>
<dbReference type="GO" id="GO:0008800">
    <property type="term" value="F:beta-lactamase activity"/>
    <property type="evidence" value="ECO:0007669"/>
    <property type="project" value="UniProtKB-EC"/>
</dbReference>
<protein>
    <recommendedName>
        <fullName evidence="3">beta-lactamase</fullName>
        <ecNumber evidence="3">3.5.2.6</ecNumber>
    </recommendedName>
</protein>
<sequence>MGDGRSIRVWALAAATLALAACAGTVPEPRTTANGPGDRPWSPSGLPLPQARPPATVPARIDPGINRPPPGLEPVIHEIWRTFPGRTGIAIRRIDGNWSLARRGDEFFPQQSVSKTWVAMAALDALDRGQIALTDRVRITPDDLTLFHQPLAGRVQREGNVEMTVAELLETAITGSDNTANDSLLRHIGGPDVVRRYVERHSLGRIRFGPGERLLQSRIAGLEWQQRYSVARNFQVAREQVPMSVRRMALERYVADPDDGASPLAIVDALTRLARGELLSPASTRLMIETMGRTRSGPQRLRAGVPAGWSVAHKTGTGQELAGTATGYNDIGILTAPDGTRYAVAVMLASTTASIPQRMAMMQSVSRAVATYHGQ</sequence>
<evidence type="ECO:0000313" key="8">
    <source>
        <dbReference type="Proteomes" id="UP000503018"/>
    </source>
</evidence>
<dbReference type="GO" id="GO:0046677">
    <property type="term" value="P:response to antibiotic"/>
    <property type="evidence" value="ECO:0007669"/>
    <property type="project" value="InterPro"/>
</dbReference>
<dbReference type="Pfam" id="PF13354">
    <property type="entry name" value="Beta-lactamase2"/>
    <property type="match status" value="1"/>
</dbReference>
<accession>A0A6M4AWY1</accession>
<keyword evidence="8" id="KW-1185">Reference proteome</keyword>
<proteinExistence type="inferred from homology"/>
<dbReference type="Gene3D" id="3.40.710.10">
    <property type="entry name" value="DD-peptidase/beta-lactamase superfamily"/>
    <property type="match status" value="1"/>
</dbReference>
<dbReference type="PROSITE" id="PS51257">
    <property type="entry name" value="PROKAR_LIPOPROTEIN"/>
    <property type="match status" value="1"/>
</dbReference>
<dbReference type="EC" id="3.5.2.6" evidence="3"/>
<feature type="signal peptide" evidence="5">
    <location>
        <begin position="1"/>
        <end position="20"/>
    </location>
</feature>
<reference evidence="7 8" key="1">
    <citation type="submission" date="2020-01" db="EMBL/GenBank/DDBJ databases">
        <title>Sphingomonas sp. strain CSW-10.</title>
        <authorList>
            <person name="Chen W.-M."/>
        </authorList>
    </citation>
    <scope>NUCLEOTIDE SEQUENCE [LARGE SCALE GENOMIC DNA]</scope>
    <source>
        <strain evidence="7 8">CSW-10</strain>
    </source>
</reference>
<evidence type="ECO:0000256" key="1">
    <source>
        <dbReference type="ARBA" id="ARBA00001526"/>
    </source>
</evidence>
<dbReference type="InterPro" id="IPR012338">
    <property type="entry name" value="Beta-lactam/transpept-like"/>
</dbReference>
<evidence type="ECO:0000256" key="2">
    <source>
        <dbReference type="ARBA" id="ARBA00009009"/>
    </source>
</evidence>
<comment type="similarity">
    <text evidence="2">Belongs to the class-A beta-lactamase family.</text>
</comment>
<dbReference type="PANTHER" id="PTHR35333:SF3">
    <property type="entry name" value="BETA-LACTAMASE-TYPE TRANSPEPTIDASE FOLD CONTAINING PROTEIN"/>
    <property type="match status" value="1"/>
</dbReference>
<evidence type="ECO:0000259" key="6">
    <source>
        <dbReference type="Pfam" id="PF13354"/>
    </source>
</evidence>
<dbReference type="PRINTS" id="PR00118">
    <property type="entry name" value="BLACTAMASEA"/>
</dbReference>
<evidence type="ECO:0000256" key="3">
    <source>
        <dbReference type="ARBA" id="ARBA00012865"/>
    </source>
</evidence>
<dbReference type="GO" id="GO:0030655">
    <property type="term" value="P:beta-lactam antibiotic catabolic process"/>
    <property type="evidence" value="ECO:0007669"/>
    <property type="project" value="InterPro"/>
</dbReference>
<feature type="domain" description="Beta-lactamase class A catalytic" evidence="6">
    <location>
        <begin position="88"/>
        <end position="347"/>
    </location>
</feature>
<feature type="chain" id="PRO_5026798895" description="beta-lactamase" evidence="5">
    <location>
        <begin position="21"/>
        <end position="375"/>
    </location>
</feature>
<dbReference type="AlphaFoldDB" id="A0A6M4AWY1"/>
<feature type="region of interest" description="Disordered" evidence="4">
    <location>
        <begin position="28"/>
        <end position="58"/>
    </location>
</feature>
<gene>
    <name evidence="7" type="primary">bla</name>
    <name evidence="7" type="ORF">GV829_06735</name>
</gene>
<evidence type="ECO:0000313" key="7">
    <source>
        <dbReference type="EMBL" id="QJQ33617.1"/>
    </source>
</evidence>
<name>A0A6M4AWY1_9SPHN</name>
<dbReference type="NCBIfam" id="NF033103">
    <property type="entry name" value="bla_class_A"/>
    <property type="match status" value="1"/>
</dbReference>
<dbReference type="InterPro" id="IPR045155">
    <property type="entry name" value="Beta-lactam_cat"/>
</dbReference>
<dbReference type="SUPFAM" id="SSF56601">
    <property type="entry name" value="beta-lactamase/transpeptidase-like"/>
    <property type="match status" value="1"/>
</dbReference>
<evidence type="ECO:0000256" key="4">
    <source>
        <dbReference type="SAM" id="MobiDB-lite"/>
    </source>
</evidence>
<dbReference type="EMBL" id="CP053015">
    <property type="protein sequence ID" value="QJQ33617.1"/>
    <property type="molecule type" value="Genomic_DNA"/>
</dbReference>
<dbReference type="Proteomes" id="UP000503018">
    <property type="component" value="Chromosome"/>
</dbReference>
<dbReference type="InterPro" id="IPR000871">
    <property type="entry name" value="Beta-lactam_class-A"/>
</dbReference>
<evidence type="ECO:0000256" key="5">
    <source>
        <dbReference type="SAM" id="SignalP"/>
    </source>
</evidence>